<evidence type="ECO:0000259" key="1">
    <source>
        <dbReference type="Pfam" id="PF01266"/>
    </source>
</evidence>
<organism evidence="2 3">
    <name type="scientific">Arthrobacter deserti</name>
    <dbReference type="NCBI Taxonomy" id="1742687"/>
    <lineage>
        <taxon>Bacteria</taxon>
        <taxon>Bacillati</taxon>
        <taxon>Actinomycetota</taxon>
        <taxon>Actinomycetes</taxon>
        <taxon>Micrococcales</taxon>
        <taxon>Micrococcaceae</taxon>
        <taxon>Arthrobacter</taxon>
    </lineage>
</organism>
<proteinExistence type="predicted"/>
<feature type="non-terminal residue" evidence="2">
    <location>
        <position position="123"/>
    </location>
</feature>
<dbReference type="PANTHER" id="PTHR13847:SF181">
    <property type="entry name" value="TRANSFERASE CAF17, MITOCHONDRIAL-RELATED"/>
    <property type="match status" value="1"/>
</dbReference>
<dbReference type="InterPro" id="IPR036188">
    <property type="entry name" value="FAD/NAD-bd_sf"/>
</dbReference>
<dbReference type="Gene3D" id="3.50.50.60">
    <property type="entry name" value="FAD/NAD(P)-binding domain"/>
    <property type="match status" value="1"/>
</dbReference>
<dbReference type="PANTHER" id="PTHR13847">
    <property type="entry name" value="SARCOSINE DEHYDROGENASE-RELATED"/>
    <property type="match status" value="1"/>
</dbReference>
<reference evidence="2 3" key="1">
    <citation type="submission" date="2020-04" db="EMBL/GenBank/DDBJ databases">
        <authorList>
            <person name="Liu S."/>
        </authorList>
    </citation>
    <scope>NUCLEOTIDE SEQUENCE [LARGE SCALE GENOMIC DNA]</scope>
    <source>
        <strain evidence="2 3">CGMCC 1.15091</strain>
    </source>
</reference>
<dbReference type="SUPFAM" id="SSF51905">
    <property type="entry name" value="FAD/NAD(P)-binding domain"/>
    <property type="match status" value="1"/>
</dbReference>
<accession>A0ABX1JU36</accession>
<name>A0ABX1JU36_9MICC</name>
<gene>
    <name evidence="2" type="ORF">HER39_12140</name>
</gene>
<sequence length="123" mass="13258">MVIIGSGVVGAALADEFVLRGYTNILVVEQGPLYLTGGSSSHAPGFVFQTNGSRTMTELARRTLDKLDALDLDGQWLLKRVGGLGIATTPERLEELTRRHSLATAWGIPGRLVPTAECLQLWP</sequence>
<dbReference type="InterPro" id="IPR006076">
    <property type="entry name" value="FAD-dep_OxRdtase"/>
</dbReference>
<dbReference type="Pfam" id="PF01266">
    <property type="entry name" value="DAO"/>
    <property type="match status" value="1"/>
</dbReference>
<dbReference type="EMBL" id="JAAZSR010000204">
    <property type="protein sequence ID" value="NKX51302.1"/>
    <property type="molecule type" value="Genomic_DNA"/>
</dbReference>
<evidence type="ECO:0000313" key="3">
    <source>
        <dbReference type="Proteomes" id="UP000523795"/>
    </source>
</evidence>
<dbReference type="Gene3D" id="3.30.9.10">
    <property type="entry name" value="D-Amino Acid Oxidase, subunit A, domain 2"/>
    <property type="match status" value="1"/>
</dbReference>
<evidence type="ECO:0000313" key="2">
    <source>
        <dbReference type="EMBL" id="NKX51302.1"/>
    </source>
</evidence>
<comment type="caution">
    <text evidence="2">The sequence shown here is derived from an EMBL/GenBank/DDBJ whole genome shotgun (WGS) entry which is preliminary data.</text>
</comment>
<protein>
    <submittedName>
        <fullName evidence="2">FAD-binding oxidoreductase</fullName>
    </submittedName>
</protein>
<feature type="domain" description="FAD dependent oxidoreductase" evidence="1">
    <location>
        <begin position="2"/>
        <end position="123"/>
    </location>
</feature>
<dbReference type="Proteomes" id="UP000523795">
    <property type="component" value="Unassembled WGS sequence"/>
</dbReference>
<keyword evidence="3" id="KW-1185">Reference proteome</keyword>